<accession>A0A9X3FAP0</accession>
<comment type="caution">
    <text evidence="3">The sequence shown here is derived from an EMBL/GenBank/DDBJ whole genome shotgun (WGS) entry which is preliminary data.</text>
</comment>
<name>A0A9X3FAP0_9BACT</name>
<dbReference type="EMBL" id="JAPOHD010000007">
    <property type="protein sequence ID" value="MCY1719420.1"/>
    <property type="molecule type" value="Genomic_DNA"/>
</dbReference>
<reference evidence="3" key="1">
    <citation type="submission" date="2022-11" db="EMBL/GenBank/DDBJ databases">
        <title>Marilongibacter aestuarii gen. nov., sp. nov., isolated from tidal flat sediment.</title>
        <authorList>
            <person name="Jiayan W."/>
        </authorList>
    </citation>
    <scope>NUCLEOTIDE SEQUENCE</scope>
    <source>
        <strain evidence="3">Z1-6</strain>
    </source>
</reference>
<dbReference type="RefSeq" id="WP_343331757.1">
    <property type="nucleotide sequence ID" value="NZ_JAPOHD010000007.1"/>
</dbReference>
<dbReference type="Proteomes" id="UP001145087">
    <property type="component" value="Unassembled WGS sequence"/>
</dbReference>
<gene>
    <name evidence="3" type="ORF">OU798_03655</name>
</gene>
<keyword evidence="4" id="KW-1185">Reference proteome</keyword>
<feature type="signal peptide" evidence="2">
    <location>
        <begin position="1"/>
        <end position="20"/>
    </location>
</feature>
<protein>
    <recommendedName>
        <fullName evidence="5">Alpha glucuronidase N-terminal domain-containing protein</fullName>
    </recommendedName>
</protein>
<dbReference type="Gene3D" id="3.30.379.10">
    <property type="entry name" value="Chitobiase/beta-hexosaminidase domain 2-like"/>
    <property type="match status" value="1"/>
</dbReference>
<evidence type="ECO:0000313" key="4">
    <source>
        <dbReference type="Proteomes" id="UP001145087"/>
    </source>
</evidence>
<sequence>MKRFSILFILFVSVIFEAKAKELDLTKASVMISENIKSPVDETLYRVLSEEIYKRTNSVWKQTGSWDSSNNTMAIVLIGEKQLAGKSIPEVKENAPETKPEGYRVFIETVGKKNTVWIVGADERGAMFGVGKFLRTAKLSSKKVLFDASLDFATSPKQLIRGHQLGYRNTNNSLDAWNVDQYEQYISDLIVFGTNAIEMIPGLEEKQNELMPIPPDEMNRKVSEICADYGIAYWVWTPAGCDLTDKEARQKRLEYYDNFYKECPKLDDVFFPGGDPGHNHPRDVMPFLKNLQERLVRYHPTAGIWISLQGFSAEKIDYFYAYLKEHQPDWLRGVVSGPGSPSISETRFRLPEKYKHRHYPDITHNVRCDYPVTNWDQAYMLTYGREGINPMPNYYAKIHATYAPFTDGFVSYSDGCHDDVNKVIWSMRGWNIDSEPQEIMEDYCRFFFGDKLAVQVANGIMALEQNWNGPVRTNGGIEINLEFWKKLEKENPQLAGNWRWQMLLTRAYYDTYQRRRKIYEERLEKEAYQILAKVSEMGADKAIKQTLEIVNRADTDPKNIDLLKKIEKLCDDMYESCGYQTDVEKYKASNSQRSCIWQFVNYPLNNRWWLADEFEKVSKMTTEEEKIERLEIIRNWENPGPGSYYDNVSNIETGPSVLTTSYDACDVAWWDSGYSRTRLSSQLYQPQPELIYEDLDFNGRYLIRVSGRGDALLRVDGERLEPEIYDKEIGGFKEFVVTQHLTRDGVIKVTFDRPEESNIRWTQQSHVSDVWLIKK</sequence>
<evidence type="ECO:0000313" key="3">
    <source>
        <dbReference type="EMBL" id="MCY1719420.1"/>
    </source>
</evidence>
<feature type="chain" id="PRO_5040844068" description="Alpha glucuronidase N-terminal domain-containing protein" evidence="2">
    <location>
        <begin position="21"/>
        <end position="775"/>
    </location>
</feature>
<keyword evidence="1" id="KW-0378">Hydrolase</keyword>
<dbReference type="GO" id="GO:0005975">
    <property type="term" value="P:carbohydrate metabolic process"/>
    <property type="evidence" value="ECO:0007669"/>
    <property type="project" value="UniProtKB-ARBA"/>
</dbReference>
<proteinExistence type="predicted"/>
<organism evidence="3 4">
    <name type="scientific">Draconibacterium aestuarii</name>
    <dbReference type="NCBI Taxonomy" id="2998507"/>
    <lineage>
        <taxon>Bacteria</taxon>
        <taxon>Pseudomonadati</taxon>
        <taxon>Bacteroidota</taxon>
        <taxon>Bacteroidia</taxon>
        <taxon>Marinilabiliales</taxon>
        <taxon>Prolixibacteraceae</taxon>
        <taxon>Draconibacterium</taxon>
    </lineage>
</organism>
<evidence type="ECO:0008006" key="5">
    <source>
        <dbReference type="Google" id="ProtNLM"/>
    </source>
</evidence>
<dbReference type="InterPro" id="IPR029018">
    <property type="entry name" value="Hex-like_dom2"/>
</dbReference>
<keyword evidence="2" id="KW-0732">Signal</keyword>
<dbReference type="GO" id="GO:0016787">
    <property type="term" value="F:hydrolase activity"/>
    <property type="evidence" value="ECO:0007669"/>
    <property type="project" value="UniProtKB-KW"/>
</dbReference>
<dbReference type="AlphaFoldDB" id="A0A9X3FAP0"/>
<dbReference type="SUPFAM" id="SSF55545">
    <property type="entry name" value="beta-N-acetylhexosaminidase-like domain"/>
    <property type="match status" value="1"/>
</dbReference>
<evidence type="ECO:0000256" key="2">
    <source>
        <dbReference type="SAM" id="SignalP"/>
    </source>
</evidence>
<evidence type="ECO:0000256" key="1">
    <source>
        <dbReference type="ARBA" id="ARBA00022801"/>
    </source>
</evidence>